<organism evidence="2 3">
    <name type="scientific">Cohaesibacter celericrescens</name>
    <dbReference type="NCBI Taxonomy" id="2067669"/>
    <lineage>
        <taxon>Bacteria</taxon>
        <taxon>Pseudomonadati</taxon>
        <taxon>Pseudomonadota</taxon>
        <taxon>Alphaproteobacteria</taxon>
        <taxon>Hyphomicrobiales</taxon>
        <taxon>Cohaesibacteraceae</taxon>
    </lineage>
</organism>
<dbReference type="InterPro" id="IPR007060">
    <property type="entry name" value="FtsL/DivIC"/>
</dbReference>
<comment type="caution">
    <text evidence="2">The sequence shown here is derived from an EMBL/GenBank/DDBJ whole genome shotgun (WGS) entry which is preliminary data.</text>
</comment>
<dbReference type="EMBL" id="PKUQ01000016">
    <property type="protein sequence ID" value="PLW77573.1"/>
    <property type="molecule type" value="Genomic_DNA"/>
</dbReference>
<gene>
    <name evidence="2" type="ORF">C0081_09680</name>
</gene>
<dbReference type="AlphaFoldDB" id="A0A2N5XST0"/>
<keyword evidence="3" id="KW-1185">Reference proteome</keyword>
<proteinExistence type="predicted"/>
<feature type="transmembrane region" description="Helical" evidence="1">
    <location>
        <begin position="20"/>
        <end position="41"/>
    </location>
</feature>
<dbReference type="Pfam" id="PF04977">
    <property type="entry name" value="DivIC"/>
    <property type="match status" value="1"/>
</dbReference>
<sequence>MATRQRRNSVLRQLALPFSFLLILGYFVFHALHGGYGVYALTDMKARTDGLEADLLALRLARETNEHRIALFRRETLDPDMMEERARAYMNVAHPDEIVIFNN</sequence>
<name>A0A2N5XST0_9HYPH</name>
<dbReference type="OrthoDB" id="9815600at2"/>
<keyword evidence="1" id="KW-0812">Transmembrane</keyword>
<dbReference type="Proteomes" id="UP000234881">
    <property type="component" value="Unassembled WGS sequence"/>
</dbReference>
<evidence type="ECO:0000256" key="1">
    <source>
        <dbReference type="SAM" id="Phobius"/>
    </source>
</evidence>
<keyword evidence="1" id="KW-0472">Membrane</keyword>
<keyword evidence="1" id="KW-1133">Transmembrane helix</keyword>
<evidence type="ECO:0000313" key="3">
    <source>
        <dbReference type="Proteomes" id="UP000234881"/>
    </source>
</evidence>
<protein>
    <submittedName>
        <fullName evidence="2">Septum formation inhibitor</fullName>
    </submittedName>
</protein>
<dbReference type="RefSeq" id="WP_101533590.1">
    <property type="nucleotide sequence ID" value="NZ_JBFHIU010000021.1"/>
</dbReference>
<reference evidence="2 3" key="1">
    <citation type="submission" date="2018-01" db="EMBL/GenBank/DDBJ databases">
        <title>The draft genome sequence of Cohaesibacter sp. H1304.</title>
        <authorList>
            <person name="Wang N.-N."/>
            <person name="Du Z.-J."/>
        </authorList>
    </citation>
    <scope>NUCLEOTIDE SEQUENCE [LARGE SCALE GENOMIC DNA]</scope>
    <source>
        <strain evidence="2 3">H1304</strain>
    </source>
</reference>
<accession>A0A2N5XST0</accession>
<evidence type="ECO:0000313" key="2">
    <source>
        <dbReference type="EMBL" id="PLW77573.1"/>
    </source>
</evidence>